<organism evidence="3">
    <name type="scientific">marine sediment metagenome</name>
    <dbReference type="NCBI Taxonomy" id="412755"/>
    <lineage>
        <taxon>unclassified sequences</taxon>
        <taxon>metagenomes</taxon>
        <taxon>ecological metagenomes</taxon>
    </lineage>
</organism>
<evidence type="ECO:0000256" key="2">
    <source>
        <dbReference type="ARBA" id="ARBA00023235"/>
    </source>
</evidence>
<dbReference type="InterPro" id="IPR010819">
    <property type="entry name" value="AGE/CE"/>
</dbReference>
<dbReference type="InterPro" id="IPR008928">
    <property type="entry name" value="6-hairpin_glycosidase_sf"/>
</dbReference>
<dbReference type="SUPFAM" id="SSF48208">
    <property type="entry name" value="Six-hairpin glycosidases"/>
    <property type="match status" value="1"/>
</dbReference>
<proteinExistence type="inferred from homology"/>
<evidence type="ECO:0000313" key="3">
    <source>
        <dbReference type="EMBL" id="GAI58750.1"/>
    </source>
</evidence>
<dbReference type="PANTHER" id="PTHR15108">
    <property type="entry name" value="N-ACYLGLUCOSAMINE-2-EPIMERASE"/>
    <property type="match status" value="1"/>
</dbReference>
<dbReference type="Gene3D" id="1.50.10.10">
    <property type="match status" value="1"/>
</dbReference>
<dbReference type="InterPro" id="IPR012341">
    <property type="entry name" value="6hp_glycosidase-like_sf"/>
</dbReference>
<protein>
    <recommendedName>
        <fullName evidence="4">N-acylglucosamine 2-epimerase</fullName>
    </recommendedName>
</protein>
<evidence type="ECO:0008006" key="4">
    <source>
        <dbReference type="Google" id="ProtNLM"/>
    </source>
</evidence>
<accession>X1R6I7</accession>
<comment type="caution">
    <text evidence="3">The sequence shown here is derived from an EMBL/GenBank/DDBJ whole genome shotgun (WGS) entry which is preliminary data.</text>
</comment>
<name>X1R6I7_9ZZZZ</name>
<feature type="non-terminal residue" evidence="3">
    <location>
        <position position="118"/>
    </location>
</feature>
<dbReference type="GO" id="GO:0005975">
    <property type="term" value="P:carbohydrate metabolic process"/>
    <property type="evidence" value="ECO:0007669"/>
    <property type="project" value="InterPro"/>
</dbReference>
<sequence>MDMTSKLDPTEIDRLIAVYRDSLLKDTLPFWIDHCVDRDYGGFTFALDRDGTLLSTDKYIWLHGRFVWLLSELYLQVEERAEWLQLAEHGMKFILDHGFAENGKMYFSVDQQGRPLRM</sequence>
<dbReference type="Pfam" id="PF07221">
    <property type="entry name" value="GlcNAc_2-epim"/>
    <property type="match status" value="1"/>
</dbReference>
<reference evidence="3" key="1">
    <citation type="journal article" date="2014" name="Front. Microbiol.">
        <title>High frequency of phylogenetically diverse reductive dehalogenase-homologous genes in deep subseafloor sedimentary metagenomes.</title>
        <authorList>
            <person name="Kawai M."/>
            <person name="Futagami T."/>
            <person name="Toyoda A."/>
            <person name="Takaki Y."/>
            <person name="Nishi S."/>
            <person name="Hori S."/>
            <person name="Arai W."/>
            <person name="Tsubouchi T."/>
            <person name="Morono Y."/>
            <person name="Uchiyama I."/>
            <person name="Ito T."/>
            <person name="Fujiyama A."/>
            <person name="Inagaki F."/>
            <person name="Takami H."/>
        </authorList>
    </citation>
    <scope>NUCLEOTIDE SEQUENCE</scope>
    <source>
        <strain evidence="3">Expedition CK06-06</strain>
    </source>
</reference>
<evidence type="ECO:0000256" key="1">
    <source>
        <dbReference type="ARBA" id="ARBA00008558"/>
    </source>
</evidence>
<comment type="similarity">
    <text evidence="1">Belongs to the N-acylglucosamine 2-epimerase family.</text>
</comment>
<dbReference type="EMBL" id="BARV01035764">
    <property type="protein sequence ID" value="GAI58750.1"/>
    <property type="molecule type" value="Genomic_DNA"/>
</dbReference>
<keyword evidence="2" id="KW-0413">Isomerase</keyword>
<dbReference type="AlphaFoldDB" id="X1R6I7"/>
<dbReference type="GO" id="GO:0016853">
    <property type="term" value="F:isomerase activity"/>
    <property type="evidence" value="ECO:0007669"/>
    <property type="project" value="UniProtKB-KW"/>
</dbReference>
<gene>
    <name evidence="3" type="ORF">S06H3_55744</name>
</gene>